<proteinExistence type="predicted"/>
<name>A0A2Z4XYM9_9GAMM</name>
<dbReference type="PANTHER" id="PTHR46663">
    <property type="entry name" value="DIGUANYLATE CYCLASE DGCT-RELATED"/>
    <property type="match status" value="1"/>
</dbReference>
<dbReference type="Proteomes" id="UP000681131">
    <property type="component" value="Chromosome"/>
</dbReference>
<dbReference type="Gene3D" id="3.30.70.270">
    <property type="match status" value="1"/>
</dbReference>
<dbReference type="SUPFAM" id="SSF55073">
    <property type="entry name" value="Nucleotide cyclase"/>
    <property type="match status" value="1"/>
</dbReference>
<reference evidence="5 7" key="2">
    <citation type="submission" date="2019-08" db="EMBL/GenBank/DDBJ databases">
        <title>Complete genome sequences of Francisella adeliensis (FSC1325 and FSC1326).</title>
        <authorList>
            <person name="Ohrman C."/>
            <person name="Uneklint I."/>
            <person name="Vallesi A."/>
            <person name="Karlsson L."/>
            <person name="Sjodin A."/>
        </authorList>
    </citation>
    <scope>NUCLEOTIDE SEQUENCE [LARGE SCALE GENOMIC DNA]</scope>
    <source>
        <strain evidence="5 7">FSC1325</strain>
    </source>
</reference>
<comment type="cofactor">
    <cofactor evidence="1">
        <name>Mg(2+)</name>
        <dbReference type="ChEBI" id="CHEBI:18420"/>
    </cofactor>
</comment>
<accession>A0A2Z4XYM9</accession>
<evidence type="ECO:0000313" key="7">
    <source>
        <dbReference type="Proteomes" id="UP000681131"/>
    </source>
</evidence>
<gene>
    <name evidence="4" type="ORF">CDH04_05910</name>
    <name evidence="5" type="ORF">FZC43_05915</name>
</gene>
<dbReference type="GO" id="GO:0003824">
    <property type="term" value="F:catalytic activity"/>
    <property type="evidence" value="ECO:0007669"/>
    <property type="project" value="UniProtKB-ARBA"/>
</dbReference>
<feature type="domain" description="GGDEF" evidence="3">
    <location>
        <begin position="489"/>
        <end position="621"/>
    </location>
</feature>
<reference evidence="4 6" key="1">
    <citation type="submission" date="2017-06" db="EMBL/GenBank/DDBJ databases">
        <title>Complete genome of Francisella adeliensis.</title>
        <authorList>
            <person name="Vallesi A."/>
            <person name="Sjodin A."/>
        </authorList>
    </citation>
    <scope>NUCLEOTIDE SEQUENCE [LARGE SCALE GENOMIC DNA]</scope>
    <source>
        <strain evidence="4 6">FDC440</strain>
    </source>
</reference>
<dbReference type="AlphaFoldDB" id="A0A2Z4XYM9"/>
<protein>
    <submittedName>
        <fullName evidence="5">GGDEF domain-containing protein</fullName>
    </submittedName>
</protein>
<evidence type="ECO:0000256" key="2">
    <source>
        <dbReference type="SAM" id="Phobius"/>
    </source>
</evidence>
<dbReference type="KEGG" id="fad:CDH04_05910"/>
<feature type="transmembrane region" description="Helical" evidence="2">
    <location>
        <begin position="44"/>
        <end position="64"/>
    </location>
</feature>
<evidence type="ECO:0000256" key="1">
    <source>
        <dbReference type="ARBA" id="ARBA00001946"/>
    </source>
</evidence>
<feature type="transmembrane region" description="Helical" evidence="2">
    <location>
        <begin position="176"/>
        <end position="195"/>
    </location>
</feature>
<feature type="transmembrane region" description="Helical" evidence="2">
    <location>
        <begin position="143"/>
        <end position="164"/>
    </location>
</feature>
<evidence type="ECO:0000313" key="6">
    <source>
        <dbReference type="Proteomes" id="UP000251120"/>
    </source>
</evidence>
<keyword evidence="2" id="KW-0812">Transmembrane</keyword>
<dbReference type="EMBL" id="CP043424">
    <property type="protein sequence ID" value="QIW12217.1"/>
    <property type="molecule type" value="Genomic_DNA"/>
</dbReference>
<feature type="transmembrane region" description="Helical" evidence="2">
    <location>
        <begin position="71"/>
        <end position="90"/>
    </location>
</feature>
<dbReference type="Proteomes" id="UP000251120">
    <property type="component" value="Chromosome"/>
</dbReference>
<sequence>MIIKNKKILVFGELFVLFFSVLVIYGWFSNNYELTRVKQGWPNMQFNTALCFAFLAFSSLLIYIRLFSFGRLLSLFVVVVAALTLIEYSLNTNLYIDTFFYKSSVISDEIYPGRMSPNTAICFLFLAVVNTIKSKQSNSFLDLLYSSSSLAVCCVSLLAMFAYFIGSSTLHNWGQITGMAIHTAICFFILGSINYSRAIDTTKLLKIGEIIATFIFVMFFISWLFFIKYEYSVSNDIINKNAATINLTIKNNIKSRTNTMLRLDSRVNWSAGVNYYFLKNDIDSYLDNFSYLKFIYFNKNGKKYYFSNINISPQQAANIIKLCDSDRSKDYCIKGNNNSFVAVFDESLFKNLVDTTNTEHYNIIVKTPVKVVYSNYNLSSNNYIHEFNYDFSILGQPWSVTVFFDESEYENLLPVFPDLYFMLGFIISFIVLLLFYFADKFANKAKALREREKELEILSSTDVLTKTLNRGAMFELLGLLLKNAKKENSTLTVLYIDIDNFKNVNDTYGHSGGDAVIVEVVSRLQRYLKNKDTISRLGGDEFAVAFANINKEDLIKVLDRIIKLFEAQIEVLQGKFISQTVSIGVSIYNNQNDVTANELMDQADKAMYQAKKSGKNSYYFF</sequence>
<dbReference type="Pfam" id="PF00990">
    <property type="entry name" value="GGDEF"/>
    <property type="match status" value="1"/>
</dbReference>
<dbReference type="EMBL" id="CP021781">
    <property type="protein sequence ID" value="AXA33981.1"/>
    <property type="molecule type" value="Genomic_DNA"/>
</dbReference>
<keyword evidence="2" id="KW-1133">Transmembrane helix</keyword>
<dbReference type="NCBIfam" id="TIGR00254">
    <property type="entry name" value="GGDEF"/>
    <property type="match status" value="1"/>
</dbReference>
<dbReference type="OrthoDB" id="9813913at2"/>
<feature type="transmembrane region" description="Helical" evidence="2">
    <location>
        <begin position="419"/>
        <end position="438"/>
    </location>
</feature>
<keyword evidence="7" id="KW-1185">Reference proteome</keyword>
<evidence type="ECO:0000313" key="4">
    <source>
        <dbReference type="EMBL" id="AXA33981.1"/>
    </source>
</evidence>
<dbReference type="InterPro" id="IPR052163">
    <property type="entry name" value="DGC-Regulatory_Protein"/>
</dbReference>
<feature type="transmembrane region" description="Helical" evidence="2">
    <location>
        <begin position="207"/>
        <end position="226"/>
    </location>
</feature>
<dbReference type="PROSITE" id="PS50887">
    <property type="entry name" value="GGDEF"/>
    <property type="match status" value="1"/>
</dbReference>
<dbReference type="InterPro" id="IPR029787">
    <property type="entry name" value="Nucleotide_cyclase"/>
</dbReference>
<dbReference type="RefSeq" id="WP_112870156.1">
    <property type="nucleotide sequence ID" value="NZ_CP021781.1"/>
</dbReference>
<evidence type="ECO:0000259" key="3">
    <source>
        <dbReference type="PROSITE" id="PS50887"/>
    </source>
</evidence>
<keyword evidence="2" id="KW-0472">Membrane</keyword>
<dbReference type="CDD" id="cd01949">
    <property type="entry name" value="GGDEF"/>
    <property type="match status" value="1"/>
</dbReference>
<dbReference type="FunFam" id="3.30.70.270:FF:000001">
    <property type="entry name" value="Diguanylate cyclase domain protein"/>
    <property type="match status" value="1"/>
</dbReference>
<dbReference type="SMART" id="SM00267">
    <property type="entry name" value="GGDEF"/>
    <property type="match status" value="1"/>
</dbReference>
<evidence type="ECO:0000313" key="5">
    <source>
        <dbReference type="EMBL" id="QIW12217.1"/>
    </source>
</evidence>
<dbReference type="InterPro" id="IPR000160">
    <property type="entry name" value="GGDEF_dom"/>
</dbReference>
<feature type="transmembrane region" description="Helical" evidence="2">
    <location>
        <begin position="7"/>
        <end position="28"/>
    </location>
</feature>
<organism evidence="4 6">
    <name type="scientific">Francisella adeliensis</name>
    <dbReference type="NCBI Taxonomy" id="2007306"/>
    <lineage>
        <taxon>Bacteria</taxon>
        <taxon>Pseudomonadati</taxon>
        <taxon>Pseudomonadota</taxon>
        <taxon>Gammaproteobacteria</taxon>
        <taxon>Thiotrichales</taxon>
        <taxon>Francisellaceae</taxon>
        <taxon>Francisella</taxon>
    </lineage>
</organism>
<dbReference type="PANTHER" id="PTHR46663:SF2">
    <property type="entry name" value="GGDEF DOMAIN-CONTAINING PROTEIN"/>
    <property type="match status" value="1"/>
</dbReference>
<dbReference type="InterPro" id="IPR043128">
    <property type="entry name" value="Rev_trsase/Diguanyl_cyclase"/>
</dbReference>
<feature type="transmembrane region" description="Helical" evidence="2">
    <location>
        <begin position="110"/>
        <end position="131"/>
    </location>
</feature>